<name>A0A3A2ZZL0_9EURO</name>
<comment type="caution">
    <text evidence="1">The sequence shown here is derived from an EMBL/GenBank/DDBJ whole genome shotgun (WGS) entry which is preliminary data.</text>
</comment>
<gene>
    <name evidence="1" type="ORF">PHISCL_02834</name>
</gene>
<accession>A0A3A2ZZL0</accession>
<keyword evidence="2" id="KW-1185">Reference proteome</keyword>
<sequence length="77" mass="8751">MVLINALRVRRRPEDDTKYCEHAIDAVSFAPSAGRSRVRVVCLIMSDVRGLEVHGPNKSLRSSSQLGENIWQLEWDD</sequence>
<evidence type="ECO:0000313" key="2">
    <source>
        <dbReference type="Proteomes" id="UP000266188"/>
    </source>
</evidence>
<dbReference type="EMBL" id="MVGC01000067">
    <property type="protein sequence ID" value="RJE24814.1"/>
    <property type="molecule type" value="Genomic_DNA"/>
</dbReference>
<evidence type="ECO:0000313" key="1">
    <source>
        <dbReference type="EMBL" id="RJE24814.1"/>
    </source>
</evidence>
<reference evidence="2" key="1">
    <citation type="submission" date="2017-02" db="EMBL/GenBank/DDBJ databases">
        <authorList>
            <person name="Tafer H."/>
            <person name="Lopandic K."/>
        </authorList>
    </citation>
    <scope>NUCLEOTIDE SEQUENCE [LARGE SCALE GENOMIC DNA]</scope>
    <source>
        <strain evidence="2">CBS 366.77</strain>
    </source>
</reference>
<protein>
    <submittedName>
        <fullName evidence="1">Uncharacterized protein</fullName>
    </submittedName>
</protein>
<dbReference type="AlphaFoldDB" id="A0A3A2ZZL0"/>
<organism evidence="1 2">
    <name type="scientific">Aspergillus sclerotialis</name>
    <dbReference type="NCBI Taxonomy" id="2070753"/>
    <lineage>
        <taxon>Eukaryota</taxon>
        <taxon>Fungi</taxon>
        <taxon>Dikarya</taxon>
        <taxon>Ascomycota</taxon>
        <taxon>Pezizomycotina</taxon>
        <taxon>Eurotiomycetes</taxon>
        <taxon>Eurotiomycetidae</taxon>
        <taxon>Eurotiales</taxon>
        <taxon>Aspergillaceae</taxon>
        <taxon>Aspergillus</taxon>
        <taxon>Aspergillus subgen. Polypaecilum</taxon>
    </lineage>
</organism>
<dbReference type="Proteomes" id="UP000266188">
    <property type="component" value="Unassembled WGS sequence"/>
</dbReference>
<proteinExistence type="predicted"/>